<keyword evidence="4" id="KW-1185">Reference proteome</keyword>
<evidence type="ECO:0000313" key="4">
    <source>
        <dbReference type="Proteomes" id="UP000282551"/>
    </source>
</evidence>
<dbReference type="GO" id="GO:0046491">
    <property type="term" value="P:L-methylmalonyl-CoA metabolic process"/>
    <property type="evidence" value="ECO:0007669"/>
    <property type="project" value="TreeGrafter"/>
</dbReference>
<dbReference type="EMBL" id="LR134355">
    <property type="protein sequence ID" value="VEG46973.1"/>
    <property type="molecule type" value="Genomic_DNA"/>
</dbReference>
<dbReference type="PROSITE" id="PS00934">
    <property type="entry name" value="GLYOXALASE_I_1"/>
    <property type="match status" value="1"/>
</dbReference>
<feature type="domain" description="VOC" evidence="2">
    <location>
        <begin position="2"/>
        <end position="145"/>
    </location>
</feature>
<gene>
    <name evidence="3" type="ORF">NCTC10485_01368</name>
</gene>
<dbReference type="GO" id="GO:0004462">
    <property type="term" value="F:lactoylglutathione lyase activity"/>
    <property type="evidence" value="ECO:0007669"/>
    <property type="project" value="InterPro"/>
</dbReference>
<dbReference type="InterPro" id="IPR029068">
    <property type="entry name" value="Glyas_Bleomycin-R_OHBP_Dase"/>
</dbReference>
<dbReference type="RefSeq" id="WP_126333025.1">
    <property type="nucleotide sequence ID" value="NZ_AP022604.1"/>
</dbReference>
<dbReference type="PROSITE" id="PS51819">
    <property type="entry name" value="VOC"/>
    <property type="match status" value="1"/>
</dbReference>
<keyword evidence="1" id="KW-0479">Metal-binding</keyword>
<keyword evidence="3" id="KW-0560">Oxidoreductase</keyword>
<keyword evidence="3" id="KW-0223">Dioxygenase</keyword>
<dbReference type="GO" id="GO:0046872">
    <property type="term" value="F:metal ion binding"/>
    <property type="evidence" value="ECO:0007669"/>
    <property type="project" value="UniProtKB-KW"/>
</dbReference>
<reference evidence="3 4" key="1">
    <citation type="submission" date="2018-12" db="EMBL/GenBank/DDBJ databases">
        <authorList>
            <consortium name="Pathogen Informatics"/>
        </authorList>
    </citation>
    <scope>NUCLEOTIDE SEQUENCE [LARGE SCALE GENOMIC DNA]</scope>
    <source>
        <strain evidence="3 4">NCTC10485</strain>
    </source>
</reference>
<dbReference type="Proteomes" id="UP000282551">
    <property type="component" value="Chromosome"/>
</dbReference>
<sequence length="145" mass="15531">MSVSHVGLRVRDLEKSQQFYEALGFVQANRLTVPDKVAGGLLGLAEPIGFEAVYLRKDDFVLQLLTFSGYPAPEEAERNMTNAGLTHLSLAVDDVAATIAAARDSGGTVVAEPPGGYACMIRDPEGQLIELIHASVRPVPPQQKT</sequence>
<dbReference type="PANTHER" id="PTHR43048">
    <property type="entry name" value="METHYLMALONYL-COA EPIMERASE"/>
    <property type="match status" value="1"/>
</dbReference>
<dbReference type="GO" id="GO:0051213">
    <property type="term" value="F:dioxygenase activity"/>
    <property type="evidence" value="ECO:0007669"/>
    <property type="project" value="UniProtKB-KW"/>
</dbReference>
<organism evidence="3 4">
    <name type="scientific">Mycolicibacterium chitae</name>
    <name type="common">Mycobacterium chitae</name>
    <dbReference type="NCBI Taxonomy" id="1792"/>
    <lineage>
        <taxon>Bacteria</taxon>
        <taxon>Bacillati</taxon>
        <taxon>Actinomycetota</taxon>
        <taxon>Actinomycetes</taxon>
        <taxon>Mycobacteriales</taxon>
        <taxon>Mycobacteriaceae</taxon>
        <taxon>Mycolicibacterium</taxon>
    </lineage>
</organism>
<evidence type="ECO:0000259" key="2">
    <source>
        <dbReference type="PROSITE" id="PS51819"/>
    </source>
</evidence>
<evidence type="ECO:0000313" key="3">
    <source>
        <dbReference type="EMBL" id="VEG46973.1"/>
    </source>
</evidence>
<dbReference type="InterPro" id="IPR037523">
    <property type="entry name" value="VOC_core"/>
</dbReference>
<dbReference type="Pfam" id="PF00903">
    <property type="entry name" value="Glyoxalase"/>
    <property type="match status" value="1"/>
</dbReference>
<accession>A0A448I3R8</accession>
<dbReference type="InterPro" id="IPR018146">
    <property type="entry name" value="Glyoxalase_1_CS"/>
</dbReference>
<dbReference type="InterPro" id="IPR051785">
    <property type="entry name" value="MMCE/EMCE_epimerase"/>
</dbReference>
<evidence type="ECO:0000256" key="1">
    <source>
        <dbReference type="ARBA" id="ARBA00022723"/>
    </source>
</evidence>
<dbReference type="PANTHER" id="PTHR43048:SF3">
    <property type="entry name" value="METHYLMALONYL-COA EPIMERASE, MITOCHONDRIAL"/>
    <property type="match status" value="1"/>
</dbReference>
<dbReference type="AlphaFoldDB" id="A0A448I3R8"/>
<proteinExistence type="predicted"/>
<name>A0A448I3R8_MYCCI</name>
<dbReference type="GO" id="GO:0004493">
    <property type="term" value="F:methylmalonyl-CoA epimerase activity"/>
    <property type="evidence" value="ECO:0007669"/>
    <property type="project" value="TreeGrafter"/>
</dbReference>
<protein>
    <submittedName>
        <fullName evidence="3">Glyoxalase/bleomycin resistance protein/dioxygenase</fullName>
    </submittedName>
</protein>
<dbReference type="SUPFAM" id="SSF54593">
    <property type="entry name" value="Glyoxalase/Bleomycin resistance protein/Dihydroxybiphenyl dioxygenase"/>
    <property type="match status" value="1"/>
</dbReference>
<dbReference type="OrthoDB" id="115162at2"/>
<dbReference type="Gene3D" id="3.10.180.10">
    <property type="entry name" value="2,3-Dihydroxybiphenyl 1,2-Dioxygenase, domain 1"/>
    <property type="match status" value="1"/>
</dbReference>
<dbReference type="InterPro" id="IPR004360">
    <property type="entry name" value="Glyas_Fos-R_dOase_dom"/>
</dbReference>